<evidence type="ECO:0000256" key="1">
    <source>
        <dbReference type="ARBA" id="ARBA00022729"/>
    </source>
</evidence>
<keyword evidence="1" id="KW-0732">Signal</keyword>
<dbReference type="STRING" id="1133849.O3I_034790"/>
<reference evidence="3 4" key="1">
    <citation type="journal article" date="2012" name="J. Bacteriol.">
        <title>Complete genome sequence of Nocardia brasiliensis HUJEG-1.</title>
        <authorList>
            <person name="Vera-Cabrera L."/>
            <person name="Ortiz-Lopez R."/>
            <person name="Elizondo-Gonzalez R."/>
            <person name="Perez-Maya A.A."/>
            <person name="Ocampo-Candiani J."/>
        </authorList>
    </citation>
    <scope>NUCLEOTIDE SEQUENCE [LARGE SCALE GENOMIC DNA]</scope>
    <source>
        <strain evidence="4">ATCC 700358</strain>
    </source>
</reference>
<gene>
    <name evidence="3" type="ORF">O3I_034790</name>
</gene>
<dbReference type="Gene3D" id="3.60.21.10">
    <property type="match status" value="1"/>
</dbReference>
<keyword evidence="4" id="KW-1185">Reference proteome</keyword>
<evidence type="ECO:0000313" key="4">
    <source>
        <dbReference type="Proteomes" id="UP000006304"/>
    </source>
</evidence>
<name>K0F6C2_NOCB7</name>
<dbReference type="InterPro" id="IPR006311">
    <property type="entry name" value="TAT_signal"/>
</dbReference>
<dbReference type="InterPro" id="IPR004843">
    <property type="entry name" value="Calcineurin-like_PHP"/>
</dbReference>
<accession>K0F6C2</accession>
<dbReference type="HOGENOM" id="CLU_026766_0_0_11"/>
<proteinExistence type="predicted"/>
<dbReference type="Pfam" id="PF00149">
    <property type="entry name" value="Metallophos"/>
    <property type="match status" value="1"/>
</dbReference>
<dbReference type="Proteomes" id="UP000006304">
    <property type="component" value="Chromosome"/>
</dbReference>
<evidence type="ECO:0000313" key="3">
    <source>
        <dbReference type="EMBL" id="AFU04905.1"/>
    </source>
</evidence>
<dbReference type="EMBL" id="CP003876">
    <property type="protein sequence ID" value="AFU04905.1"/>
    <property type="molecule type" value="Genomic_DNA"/>
</dbReference>
<dbReference type="InterPro" id="IPR029052">
    <property type="entry name" value="Metallo-depent_PP-like"/>
</dbReference>
<dbReference type="PROSITE" id="PS51318">
    <property type="entry name" value="TAT"/>
    <property type="match status" value="1"/>
</dbReference>
<dbReference type="KEGG" id="nbr:O3I_034790"/>
<feature type="domain" description="Calcineurin-like phosphoesterase" evidence="2">
    <location>
        <begin position="275"/>
        <end position="480"/>
    </location>
</feature>
<evidence type="ECO:0000259" key="2">
    <source>
        <dbReference type="Pfam" id="PF00149"/>
    </source>
</evidence>
<sequence length="608" mass="65546">MRFVAIAGKALKLVKGKFTNCSRGACGVELPATGGPYSMMRMPSHPLNPAGDIPDTGIPAELSAEMTMAEQHDWHRDYLRRHPVSRRNILRGAAAAAAVAAVGTSPFGRRAYAQDAQLAVGGRHVGFGPDAASQLRFAGQLSRQPAGTKVFLDHGPTPALGATVQAEVRNLLTQVPRSDGGVLAAEQFYAHAPVDGLPGRLPHFYRWRTSDGFAGDIRAAAPAMPTARAALLPFRFTMMGDQGTDETPAQPPGVAPGDYDDKYYKADNDPSAPHATNVLRQIAAAKPDFHILAGDIAYADPSGAGKPNQFVPHGGKLASGFDKFNPYVWDVYFGAIETSAAQTPWMFATGNHDMEATYGALGYGGHAARLDFPGNGPAGCPSAYSFTYGNVAVLSLDANDISYEIRANTGYSGGAQTSWVERTLAAYRADPEIDFLVCFFHHCAYSTTEAHASDGGVRDAWVALFDRYQVDLVLQGHNHVFERTDPIRGNAATKVAGDNSIVYPESDGTVYYTVGGGGRPRYEFQPGSQESYRGNELPDTTVPNSYVWVPGGGKRAEAAAWSRVRFRNYSFLRVDVRPGIFASEMDVAAVDEYGREFDKVTYRRQVRG</sequence>
<dbReference type="eggNOG" id="COG1409">
    <property type="taxonomic scope" value="Bacteria"/>
</dbReference>
<dbReference type="InterPro" id="IPR039331">
    <property type="entry name" value="PAPs-like"/>
</dbReference>
<dbReference type="SUPFAM" id="SSF56300">
    <property type="entry name" value="Metallo-dependent phosphatases"/>
    <property type="match status" value="1"/>
</dbReference>
<protein>
    <recommendedName>
        <fullName evidence="2">Calcineurin-like phosphoesterase domain-containing protein</fullName>
    </recommendedName>
</protein>
<dbReference type="GO" id="GO:0003993">
    <property type="term" value="F:acid phosphatase activity"/>
    <property type="evidence" value="ECO:0007669"/>
    <property type="project" value="InterPro"/>
</dbReference>
<dbReference type="AlphaFoldDB" id="K0F6C2"/>
<organism evidence="3 4">
    <name type="scientific">Nocardia brasiliensis (strain ATCC 700358 / HUJEG-1)</name>
    <dbReference type="NCBI Taxonomy" id="1133849"/>
    <lineage>
        <taxon>Bacteria</taxon>
        <taxon>Bacillati</taxon>
        <taxon>Actinomycetota</taxon>
        <taxon>Actinomycetes</taxon>
        <taxon>Mycobacteriales</taxon>
        <taxon>Nocardiaceae</taxon>
        <taxon>Nocardia</taxon>
    </lineage>
</organism>
<dbReference type="PANTHER" id="PTHR22953:SF153">
    <property type="entry name" value="PURPLE ACID PHOSPHATASE"/>
    <property type="match status" value="1"/>
</dbReference>
<dbReference type="PANTHER" id="PTHR22953">
    <property type="entry name" value="ACID PHOSPHATASE RELATED"/>
    <property type="match status" value="1"/>
</dbReference>